<dbReference type="STRING" id="270918.APR42_08200"/>
<protein>
    <submittedName>
        <fullName evidence="2">Uncharacterized protein</fullName>
    </submittedName>
</protein>
<sequence>MKNDLLAFLKRLLPFTLLLWLIQFLLQRYVLEMEFYYSSFSIYLFHFLATFLIYLSLVFVYRNFTENTGFAFMGLSLFKMVAAVIFLLPLVLSEINAVFANILAFFIPYFLYLIFETLYAVKLINKA</sequence>
<dbReference type="Proteomes" id="UP000051643">
    <property type="component" value="Unassembled WGS sequence"/>
</dbReference>
<reference evidence="2" key="1">
    <citation type="submission" date="2015-10" db="EMBL/GenBank/DDBJ databases">
        <title>Draft genome sequence of Salegentibacter mishustinae KCTC 12263.</title>
        <authorList>
            <person name="Lin W."/>
            <person name="Zheng Q."/>
        </authorList>
    </citation>
    <scope>NUCLEOTIDE SEQUENCE [LARGE SCALE GENOMIC DNA]</scope>
    <source>
        <strain evidence="2">KCTC 12263</strain>
    </source>
</reference>
<feature type="transmembrane region" description="Helical" evidence="1">
    <location>
        <begin position="42"/>
        <end position="61"/>
    </location>
</feature>
<proteinExistence type="predicted"/>
<evidence type="ECO:0000256" key="1">
    <source>
        <dbReference type="SAM" id="Phobius"/>
    </source>
</evidence>
<evidence type="ECO:0000313" key="3">
    <source>
        <dbReference type="Proteomes" id="UP000051643"/>
    </source>
</evidence>
<accession>A0A0Q9ZFT8</accession>
<keyword evidence="1" id="KW-0472">Membrane</keyword>
<name>A0A0Q9ZFT8_9FLAO</name>
<dbReference type="AlphaFoldDB" id="A0A0Q9ZFT8"/>
<keyword evidence="3" id="KW-1185">Reference proteome</keyword>
<keyword evidence="1" id="KW-1133">Transmembrane helix</keyword>
<feature type="transmembrane region" description="Helical" evidence="1">
    <location>
        <begin position="12"/>
        <end position="30"/>
    </location>
</feature>
<evidence type="ECO:0000313" key="2">
    <source>
        <dbReference type="EMBL" id="KRG27729.1"/>
    </source>
</evidence>
<feature type="transmembrane region" description="Helical" evidence="1">
    <location>
        <begin position="98"/>
        <end position="121"/>
    </location>
</feature>
<dbReference type="RefSeq" id="WP_057482401.1">
    <property type="nucleotide sequence ID" value="NZ_BMWR01000004.1"/>
</dbReference>
<comment type="caution">
    <text evidence="2">The sequence shown here is derived from an EMBL/GenBank/DDBJ whole genome shotgun (WGS) entry which is preliminary data.</text>
</comment>
<dbReference type="EMBL" id="LKTP01000034">
    <property type="protein sequence ID" value="KRG27729.1"/>
    <property type="molecule type" value="Genomic_DNA"/>
</dbReference>
<gene>
    <name evidence="2" type="ORF">APR42_08200</name>
</gene>
<organism evidence="2 3">
    <name type="scientific">Salegentibacter mishustinae</name>
    <dbReference type="NCBI Taxonomy" id="270918"/>
    <lineage>
        <taxon>Bacteria</taxon>
        <taxon>Pseudomonadati</taxon>
        <taxon>Bacteroidota</taxon>
        <taxon>Flavobacteriia</taxon>
        <taxon>Flavobacteriales</taxon>
        <taxon>Flavobacteriaceae</taxon>
        <taxon>Salegentibacter</taxon>
    </lineage>
</organism>
<keyword evidence="1" id="KW-0812">Transmembrane</keyword>
<dbReference type="OrthoDB" id="1448441at2"/>
<feature type="transmembrane region" description="Helical" evidence="1">
    <location>
        <begin position="70"/>
        <end position="92"/>
    </location>
</feature>